<protein>
    <submittedName>
        <fullName evidence="2">Uncharacterized protein</fullName>
    </submittedName>
</protein>
<name>X1EYB9_9ZZZZ</name>
<accession>X1EYB9</accession>
<dbReference type="AlphaFoldDB" id="X1EYB9"/>
<gene>
    <name evidence="2" type="ORF">S03H2_13588</name>
</gene>
<proteinExistence type="predicted"/>
<evidence type="ECO:0000313" key="2">
    <source>
        <dbReference type="EMBL" id="GAH38401.1"/>
    </source>
</evidence>
<dbReference type="EMBL" id="BARU01006894">
    <property type="protein sequence ID" value="GAH38401.1"/>
    <property type="molecule type" value="Genomic_DNA"/>
</dbReference>
<reference evidence="2" key="1">
    <citation type="journal article" date="2014" name="Front. Microbiol.">
        <title>High frequency of phylogenetically diverse reductive dehalogenase-homologous genes in deep subseafloor sedimentary metagenomes.</title>
        <authorList>
            <person name="Kawai M."/>
            <person name="Futagami T."/>
            <person name="Toyoda A."/>
            <person name="Takaki Y."/>
            <person name="Nishi S."/>
            <person name="Hori S."/>
            <person name="Arai W."/>
            <person name="Tsubouchi T."/>
            <person name="Morono Y."/>
            <person name="Uchiyama I."/>
            <person name="Ito T."/>
            <person name="Fujiyama A."/>
            <person name="Inagaki F."/>
            <person name="Takami H."/>
        </authorList>
    </citation>
    <scope>NUCLEOTIDE SEQUENCE</scope>
    <source>
        <strain evidence="2">Expedition CK06-06</strain>
    </source>
</reference>
<sequence>SGNKEKRKEKKGKGKVEIPGPFIDYPIGSKDRKSKKENHPGTVN</sequence>
<feature type="region of interest" description="Disordered" evidence="1">
    <location>
        <begin position="1"/>
        <end position="44"/>
    </location>
</feature>
<organism evidence="2">
    <name type="scientific">marine sediment metagenome</name>
    <dbReference type="NCBI Taxonomy" id="412755"/>
    <lineage>
        <taxon>unclassified sequences</taxon>
        <taxon>metagenomes</taxon>
        <taxon>ecological metagenomes</taxon>
    </lineage>
</organism>
<feature type="non-terminal residue" evidence="2">
    <location>
        <position position="1"/>
    </location>
</feature>
<comment type="caution">
    <text evidence="2">The sequence shown here is derived from an EMBL/GenBank/DDBJ whole genome shotgun (WGS) entry which is preliminary data.</text>
</comment>
<evidence type="ECO:0000256" key="1">
    <source>
        <dbReference type="SAM" id="MobiDB-lite"/>
    </source>
</evidence>